<protein>
    <submittedName>
        <fullName evidence="2">Uncharacterized protein</fullName>
    </submittedName>
</protein>
<feature type="compositionally biased region" description="Pro residues" evidence="1">
    <location>
        <begin position="379"/>
        <end position="394"/>
    </location>
</feature>
<feature type="compositionally biased region" description="Basic and acidic residues" evidence="1">
    <location>
        <begin position="261"/>
        <end position="272"/>
    </location>
</feature>
<gene>
    <name evidence="2" type="ORF">FGIG_04257</name>
</gene>
<dbReference type="InterPro" id="IPR029021">
    <property type="entry name" value="Prot-tyrosine_phosphatase-like"/>
</dbReference>
<evidence type="ECO:0000313" key="3">
    <source>
        <dbReference type="Proteomes" id="UP000316759"/>
    </source>
</evidence>
<organism evidence="2 3">
    <name type="scientific">Fasciola gigantica</name>
    <name type="common">Giant liver fluke</name>
    <dbReference type="NCBI Taxonomy" id="46835"/>
    <lineage>
        <taxon>Eukaryota</taxon>
        <taxon>Metazoa</taxon>
        <taxon>Spiralia</taxon>
        <taxon>Lophotrochozoa</taxon>
        <taxon>Platyhelminthes</taxon>
        <taxon>Trematoda</taxon>
        <taxon>Digenea</taxon>
        <taxon>Plagiorchiida</taxon>
        <taxon>Echinostomata</taxon>
        <taxon>Echinostomatoidea</taxon>
        <taxon>Fasciolidae</taxon>
        <taxon>Fasciola</taxon>
    </lineage>
</organism>
<dbReference type="AlphaFoldDB" id="A0A504Y5S7"/>
<evidence type="ECO:0000313" key="2">
    <source>
        <dbReference type="EMBL" id="TPP55981.1"/>
    </source>
</evidence>
<comment type="caution">
    <text evidence="2">The sequence shown here is derived from an EMBL/GenBank/DDBJ whole genome shotgun (WGS) entry which is preliminary data.</text>
</comment>
<accession>A0A504Y5S7</accession>
<feature type="compositionally biased region" description="Polar residues" evidence="1">
    <location>
        <begin position="293"/>
        <end position="304"/>
    </location>
</feature>
<feature type="region of interest" description="Disordered" evidence="1">
    <location>
        <begin position="253"/>
        <end position="444"/>
    </location>
</feature>
<sequence length="444" mass="49230">IQNCPFSLNGFPDLATYIAFCERVYDWLASDHTRTVMLYAEAGEAHTRLLLLCHALSCYFETYDRQDPTTGRNLRQYVRTYPNGIVCTPVGWLRLHFHSCQAITNSLAFQHDDFDEISDAFPSSVRLHFYCAKRFTSSSDGLDVRDENLNSQHQINRGVPRNQINGPLSADDAVRIRDSLENLSPTSTSISVPRPRTVSFRSLVDRMMTRESVKLSSVGKYGQSIGTAGRHLRFASQSDSEIVLPPLCEDSEVDELQSTDRTGRRQSEDSNSLHKRIIKALFKNPRSSHSKKSAQSTDELSATQLMPPPTDTFVVKTTKRKRTVKVGKKLKQLLSGRGQIETGAEAASSPYGSHGERTPSMDSSSETDSVCSMSDRPRSTPPRRPPPPRPPPLSLSPSTLVSGRTSKTTAEVRGTATAKLGPPPKLRKVETVGEADKPLTGKFY</sequence>
<dbReference type="Gene3D" id="3.90.190.10">
    <property type="entry name" value="Protein tyrosine phosphatase superfamily"/>
    <property type="match status" value="1"/>
</dbReference>
<dbReference type="OrthoDB" id="6285206at2759"/>
<proteinExistence type="predicted"/>
<feature type="compositionally biased region" description="Basic and acidic residues" evidence="1">
    <location>
        <begin position="427"/>
        <end position="444"/>
    </location>
</feature>
<dbReference type="EMBL" id="SUNJ01015153">
    <property type="protein sequence ID" value="TPP55981.1"/>
    <property type="molecule type" value="Genomic_DNA"/>
</dbReference>
<evidence type="ECO:0000256" key="1">
    <source>
        <dbReference type="SAM" id="MobiDB-lite"/>
    </source>
</evidence>
<name>A0A504Y5S7_FASGI</name>
<feature type="compositionally biased region" description="Polar residues" evidence="1">
    <location>
        <begin position="360"/>
        <end position="372"/>
    </location>
</feature>
<feature type="compositionally biased region" description="Basic residues" evidence="1">
    <location>
        <begin position="317"/>
        <end position="331"/>
    </location>
</feature>
<feature type="non-terminal residue" evidence="2">
    <location>
        <position position="1"/>
    </location>
</feature>
<dbReference type="Proteomes" id="UP000316759">
    <property type="component" value="Unassembled WGS sequence"/>
</dbReference>
<reference evidence="2 3" key="1">
    <citation type="submission" date="2019-04" db="EMBL/GenBank/DDBJ databases">
        <title>Annotation for the trematode Fasciola gigantica.</title>
        <authorList>
            <person name="Choi Y.-J."/>
        </authorList>
    </citation>
    <scope>NUCLEOTIDE SEQUENCE [LARGE SCALE GENOMIC DNA]</scope>
    <source>
        <strain evidence="2">Uganda_cow_1</strain>
    </source>
</reference>
<keyword evidence="3" id="KW-1185">Reference proteome</keyword>